<dbReference type="GO" id="GO:0006213">
    <property type="term" value="P:pyrimidine nucleoside metabolic process"/>
    <property type="evidence" value="ECO:0007669"/>
    <property type="project" value="InterPro"/>
</dbReference>
<evidence type="ECO:0000256" key="2">
    <source>
        <dbReference type="SAM" id="Phobius"/>
    </source>
</evidence>
<dbReference type="RefSeq" id="WP_106135543.1">
    <property type="nucleotide sequence ID" value="NZ_PVTR01000020.1"/>
</dbReference>
<dbReference type="AlphaFoldDB" id="A0A2T0WCN6"/>
<proteinExistence type="predicted"/>
<dbReference type="Pfam" id="PF10011">
    <property type="entry name" value="DUF2254"/>
    <property type="match status" value="1"/>
</dbReference>
<name>A0A2T0WCN6_9BACT</name>
<evidence type="ECO:0000256" key="1">
    <source>
        <dbReference type="ARBA" id="ARBA00022679"/>
    </source>
</evidence>
<sequence length="435" mass="49517">MEKLSFFWNELKSTFWFLPIVIIVVAIAIALSLLNLDQNIDMPEFGIWKFIFIESPDSARSVLTTISSAMIGVTGTVFSVTLVALTIASNQFGSRLIKNFMHIRLNQVVLGTYVATFVYCLFVLNAIKENDNIDFIPRFSILVALVVATCNIILLVIFIHGIAVMIQADNVIANISASISKDIDTLFPEKIGDEQKTLRDDEIDNYKNSYRFKTKIASPRNGYLQYIDGKSLMEKVVKLNGMIELYFRPGYHLVKDEYLATLYTNEELVTDEIKKIQEQFIFGTTRTAQQDMEFSIHQMVEIASRALSPGINDPYTAISCIDNLSSTLSYLSHAQFPSPFRFDEEKKLRVIANTMKFEGLMDASFNQIREYAKGSTIVIFRLMDALITINKFTEQGHQKEAIRKHARMVMNLGKVSIAEQSLVEELEEKYEVFKN</sequence>
<dbReference type="OrthoDB" id="2955631at2"/>
<accession>A0A2T0WCN6</accession>
<feature type="transmembrane region" description="Helical" evidence="2">
    <location>
        <begin position="62"/>
        <end position="88"/>
    </location>
</feature>
<reference evidence="3 4" key="1">
    <citation type="submission" date="2018-03" db="EMBL/GenBank/DDBJ databases">
        <title>Genomic Encyclopedia of Archaeal and Bacterial Type Strains, Phase II (KMG-II): from individual species to whole genera.</title>
        <authorList>
            <person name="Goeker M."/>
        </authorList>
    </citation>
    <scope>NUCLEOTIDE SEQUENCE [LARGE SCALE GENOMIC DNA]</scope>
    <source>
        <strain evidence="3 4">DSM 27929</strain>
    </source>
</reference>
<feature type="transmembrane region" description="Helical" evidence="2">
    <location>
        <begin position="15"/>
        <end position="36"/>
    </location>
</feature>
<protein>
    <submittedName>
        <fullName evidence="3">Putative membrane protein</fullName>
    </submittedName>
</protein>
<dbReference type="SUPFAM" id="SSF54680">
    <property type="entry name" value="Pyrimidine nucleoside phosphorylase C-terminal domain"/>
    <property type="match status" value="1"/>
</dbReference>
<dbReference type="InterPro" id="IPR018723">
    <property type="entry name" value="DUF2254_membrane"/>
</dbReference>
<keyword evidence="1" id="KW-0808">Transferase</keyword>
<comment type="caution">
    <text evidence="3">The sequence shown here is derived from an EMBL/GenBank/DDBJ whole genome shotgun (WGS) entry which is preliminary data.</text>
</comment>
<dbReference type="GO" id="GO:0016763">
    <property type="term" value="F:pentosyltransferase activity"/>
    <property type="evidence" value="ECO:0007669"/>
    <property type="project" value="InterPro"/>
</dbReference>
<dbReference type="Proteomes" id="UP000238157">
    <property type="component" value="Unassembled WGS sequence"/>
</dbReference>
<evidence type="ECO:0000313" key="3">
    <source>
        <dbReference type="EMBL" id="PRY84467.1"/>
    </source>
</evidence>
<evidence type="ECO:0000313" key="4">
    <source>
        <dbReference type="Proteomes" id="UP000238157"/>
    </source>
</evidence>
<gene>
    <name evidence="3" type="ORF">CLW00_12013</name>
</gene>
<dbReference type="EMBL" id="PVTR01000020">
    <property type="protein sequence ID" value="PRY84467.1"/>
    <property type="molecule type" value="Genomic_DNA"/>
</dbReference>
<keyword evidence="2" id="KW-0472">Membrane</keyword>
<feature type="transmembrane region" description="Helical" evidence="2">
    <location>
        <begin position="139"/>
        <end position="166"/>
    </location>
</feature>
<keyword evidence="2" id="KW-0812">Transmembrane</keyword>
<feature type="transmembrane region" description="Helical" evidence="2">
    <location>
        <begin position="108"/>
        <end position="127"/>
    </location>
</feature>
<keyword evidence="2" id="KW-1133">Transmembrane helix</keyword>
<dbReference type="InterPro" id="IPR036566">
    <property type="entry name" value="PYNP-like_C_sf"/>
</dbReference>
<keyword evidence="4" id="KW-1185">Reference proteome</keyword>
<organism evidence="3 4">
    <name type="scientific">Mongoliibacter ruber</name>
    <dbReference type="NCBI Taxonomy" id="1750599"/>
    <lineage>
        <taxon>Bacteria</taxon>
        <taxon>Pseudomonadati</taxon>
        <taxon>Bacteroidota</taxon>
        <taxon>Cytophagia</taxon>
        <taxon>Cytophagales</taxon>
        <taxon>Cyclobacteriaceae</taxon>
        <taxon>Mongoliibacter</taxon>
    </lineage>
</organism>